<gene>
    <name evidence="4" type="ORF">LSTR_LSTR008687</name>
</gene>
<dbReference type="GO" id="GO:0062129">
    <property type="term" value="C:chitin-based extracellular matrix"/>
    <property type="evidence" value="ECO:0007669"/>
    <property type="project" value="TreeGrafter"/>
</dbReference>
<dbReference type="InterPro" id="IPR000618">
    <property type="entry name" value="Insect_cuticle"/>
</dbReference>
<dbReference type="PROSITE" id="PS51155">
    <property type="entry name" value="CHIT_BIND_RR_2"/>
    <property type="match status" value="1"/>
</dbReference>
<keyword evidence="5" id="KW-1185">Reference proteome</keyword>
<feature type="chain" id="PRO_5019793286" evidence="3">
    <location>
        <begin position="21"/>
        <end position="228"/>
    </location>
</feature>
<dbReference type="EMBL" id="QKKF02035404">
    <property type="protein sequence ID" value="RZF32974.1"/>
    <property type="molecule type" value="Genomic_DNA"/>
</dbReference>
<dbReference type="OrthoDB" id="6597363at2759"/>
<evidence type="ECO:0000256" key="3">
    <source>
        <dbReference type="SAM" id="SignalP"/>
    </source>
</evidence>
<reference evidence="4 5" key="1">
    <citation type="journal article" date="2017" name="Gigascience">
        <title>Genome sequence of the small brown planthopper, Laodelphax striatellus.</title>
        <authorList>
            <person name="Zhu J."/>
            <person name="Jiang F."/>
            <person name="Wang X."/>
            <person name="Yang P."/>
            <person name="Bao Y."/>
            <person name="Zhao W."/>
            <person name="Wang W."/>
            <person name="Lu H."/>
            <person name="Wang Q."/>
            <person name="Cui N."/>
            <person name="Li J."/>
            <person name="Chen X."/>
            <person name="Luo L."/>
            <person name="Yu J."/>
            <person name="Kang L."/>
            <person name="Cui F."/>
        </authorList>
    </citation>
    <scope>NUCLEOTIDE SEQUENCE [LARGE SCALE GENOMIC DNA]</scope>
    <source>
        <strain evidence="4">Lst14</strain>
    </source>
</reference>
<feature type="signal peptide" evidence="3">
    <location>
        <begin position="1"/>
        <end position="20"/>
    </location>
</feature>
<organism evidence="4 5">
    <name type="scientific">Laodelphax striatellus</name>
    <name type="common">Small brown planthopper</name>
    <name type="synonym">Delphax striatella</name>
    <dbReference type="NCBI Taxonomy" id="195883"/>
    <lineage>
        <taxon>Eukaryota</taxon>
        <taxon>Metazoa</taxon>
        <taxon>Ecdysozoa</taxon>
        <taxon>Arthropoda</taxon>
        <taxon>Hexapoda</taxon>
        <taxon>Insecta</taxon>
        <taxon>Pterygota</taxon>
        <taxon>Neoptera</taxon>
        <taxon>Paraneoptera</taxon>
        <taxon>Hemiptera</taxon>
        <taxon>Auchenorrhyncha</taxon>
        <taxon>Fulgoroidea</taxon>
        <taxon>Delphacidae</taxon>
        <taxon>Criomorphinae</taxon>
        <taxon>Laodelphax</taxon>
    </lineage>
</organism>
<dbReference type="AlphaFoldDB" id="A0A482WHJ1"/>
<dbReference type="PANTHER" id="PTHR10380:SF238">
    <property type="entry name" value="CUTICULAR PROTEIN 65EA-RELATED"/>
    <property type="match status" value="1"/>
</dbReference>
<feature type="compositionally biased region" description="Low complexity" evidence="2">
    <location>
        <begin position="186"/>
        <end position="206"/>
    </location>
</feature>
<keyword evidence="1" id="KW-0193">Cuticle</keyword>
<dbReference type="PANTHER" id="PTHR10380">
    <property type="entry name" value="CUTICLE PROTEIN"/>
    <property type="match status" value="1"/>
</dbReference>
<feature type="region of interest" description="Disordered" evidence="2">
    <location>
        <begin position="182"/>
        <end position="214"/>
    </location>
</feature>
<evidence type="ECO:0000256" key="1">
    <source>
        <dbReference type="PROSITE-ProRule" id="PRU00497"/>
    </source>
</evidence>
<accession>A0A482WHJ1</accession>
<dbReference type="Proteomes" id="UP000291343">
    <property type="component" value="Unassembled WGS sequence"/>
</dbReference>
<evidence type="ECO:0000313" key="4">
    <source>
        <dbReference type="EMBL" id="RZF32974.1"/>
    </source>
</evidence>
<name>A0A482WHJ1_LAOST</name>
<dbReference type="Pfam" id="PF00379">
    <property type="entry name" value="Chitin_bind_4"/>
    <property type="match status" value="1"/>
</dbReference>
<sequence>MVTLTLPLISTICAVVLVNGQQYAEDGSYSKRPLPLILMHKQALTHDGNFNYVFAADNGLKQGETISPDGSRQGSYSYVDPSGKTISVKYTAGKDGFKILEGDHIPKPVPALPVAPSYAEQIPPYQQFQSPYPGLSARHSPRGYDDSERGIGSALSYLHAQDRYKSPSAPLYRVQEDSGAYDTARNNYDTNNYNSNNNYNNDYSNSPALDEHKGPHSWGPGYAFEFAG</sequence>
<protein>
    <submittedName>
        <fullName evidence="4">Uncharacterized protein</fullName>
    </submittedName>
</protein>
<dbReference type="InParanoid" id="A0A482WHJ1"/>
<dbReference type="InterPro" id="IPR050468">
    <property type="entry name" value="Cuticle_Struct_Prot"/>
</dbReference>
<evidence type="ECO:0000313" key="5">
    <source>
        <dbReference type="Proteomes" id="UP000291343"/>
    </source>
</evidence>
<keyword evidence="3" id="KW-0732">Signal</keyword>
<dbReference type="GO" id="GO:0008010">
    <property type="term" value="F:structural constituent of chitin-based larval cuticle"/>
    <property type="evidence" value="ECO:0007669"/>
    <property type="project" value="TreeGrafter"/>
</dbReference>
<proteinExistence type="predicted"/>
<evidence type="ECO:0000256" key="2">
    <source>
        <dbReference type="SAM" id="MobiDB-lite"/>
    </source>
</evidence>
<comment type="caution">
    <text evidence="4">The sequence shown here is derived from an EMBL/GenBank/DDBJ whole genome shotgun (WGS) entry which is preliminary data.</text>
</comment>